<comment type="caution">
    <text evidence="2">The sequence shown here is derived from an EMBL/GenBank/DDBJ whole genome shotgun (WGS) entry which is preliminary data.</text>
</comment>
<gene>
    <name evidence="2" type="ORF">CLCR_05143</name>
</gene>
<keyword evidence="1" id="KW-1133">Transmembrane helix</keyword>
<dbReference type="PANTHER" id="PTHR35896:SF3">
    <property type="entry name" value="MAJOR FACILITATOR SUPERFAMILY TRANSPORTER"/>
    <property type="match status" value="1"/>
</dbReference>
<evidence type="ECO:0000313" key="3">
    <source>
        <dbReference type="Proteomes" id="UP000094526"/>
    </source>
</evidence>
<keyword evidence="1" id="KW-0472">Membrane</keyword>
<dbReference type="Proteomes" id="UP000094526">
    <property type="component" value="Unassembled WGS sequence"/>
</dbReference>
<keyword evidence="1" id="KW-0812">Transmembrane</keyword>
<dbReference type="AlphaFoldDB" id="A0A1C1CL05"/>
<proteinExistence type="predicted"/>
<dbReference type="VEuPathDB" id="FungiDB:G647_02748"/>
<protein>
    <submittedName>
        <fullName evidence="2">Uncharacterized protein</fullName>
    </submittedName>
</protein>
<evidence type="ECO:0000313" key="2">
    <source>
        <dbReference type="EMBL" id="OCT49183.1"/>
    </source>
</evidence>
<dbReference type="EMBL" id="LGRB01000011">
    <property type="protein sequence ID" value="OCT49183.1"/>
    <property type="molecule type" value="Genomic_DNA"/>
</dbReference>
<dbReference type="PANTHER" id="PTHR35896">
    <property type="entry name" value="IG-LIKE DOMAIN-CONTAINING PROTEIN"/>
    <property type="match status" value="1"/>
</dbReference>
<feature type="transmembrane region" description="Helical" evidence="1">
    <location>
        <begin position="45"/>
        <end position="67"/>
    </location>
</feature>
<dbReference type="InterPro" id="IPR053008">
    <property type="entry name" value="Phomopsin_biosynth_assoc"/>
</dbReference>
<name>A0A1C1CL05_9EURO</name>
<dbReference type="eggNOG" id="ENOG502S165">
    <property type="taxonomic scope" value="Eukaryota"/>
</dbReference>
<reference evidence="3" key="1">
    <citation type="submission" date="2015-07" db="EMBL/GenBank/DDBJ databases">
        <authorList>
            <person name="Teixeira M.M."/>
            <person name="Souza R.C."/>
            <person name="Almeida L.G."/>
            <person name="Vicente V.A."/>
            <person name="de Hoog S."/>
            <person name="Bocca A.L."/>
            <person name="de Almeida S.R."/>
            <person name="Vasconcelos A.T."/>
            <person name="Felipe M.S."/>
        </authorList>
    </citation>
    <scope>NUCLEOTIDE SEQUENCE [LARGE SCALE GENOMIC DNA]</scope>
    <source>
        <strain evidence="3">KSF</strain>
    </source>
</reference>
<keyword evidence="3" id="KW-1185">Reference proteome</keyword>
<evidence type="ECO:0000256" key="1">
    <source>
        <dbReference type="SAM" id="Phobius"/>
    </source>
</evidence>
<dbReference type="VEuPathDB" id="FungiDB:CLCR_05143"/>
<dbReference type="STRING" id="86049.A0A1C1CL05"/>
<sequence length="237" mass="27238">MTRGYEKLDVRGDDHLDSDSNRDEDDSDLGLLRGKWKASKRRSGWLRSILVGLAGVVILASLCAVAYTSIGVHNIQHSLHIKATGTELGDCGSSHTVEEARAKGCVFDPMSWLWVRPECYDAELIDDFMQRTDWSWHTDWHLTPESQVPMDIVFRGDHPQLFTAKKYHAIHCTYMWQKMHKALIEHRPVDSDLTNWHHTHHCEEVLLDDYLHEDSNCTADMICPTLVRATWTSCGYF</sequence>
<dbReference type="OrthoDB" id="3501153at2759"/>
<organism evidence="2 3">
    <name type="scientific">Cladophialophora carrionii</name>
    <dbReference type="NCBI Taxonomy" id="86049"/>
    <lineage>
        <taxon>Eukaryota</taxon>
        <taxon>Fungi</taxon>
        <taxon>Dikarya</taxon>
        <taxon>Ascomycota</taxon>
        <taxon>Pezizomycotina</taxon>
        <taxon>Eurotiomycetes</taxon>
        <taxon>Chaetothyriomycetidae</taxon>
        <taxon>Chaetothyriales</taxon>
        <taxon>Herpotrichiellaceae</taxon>
        <taxon>Cladophialophora</taxon>
    </lineage>
</organism>
<accession>A0A1C1CL05</accession>